<comment type="subunit">
    <text evidence="12">Component of the replication restart primosome.</text>
</comment>
<accession>A0A5C0SBK7</accession>
<keyword evidence="8 12" id="KW-0067">ATP-binding</keyword>
<keyword evidence="6 12" id="KW-0347">Helicase</keyword>
<evidence type="ECO:0000256" key="2">
    <source>
        <dbReference type="ARBA" id="ARBA00022705"/>
    </source>
</evidence>
<feature type="binding site" evidence="12">
    <location>
        <position position="575"/>
    </location>
    <ligand>
        <name>Zn(2+)</name>
        <dbReference type="ChEBI" id="CHEBI:29105"/>
        <label>1</label>
    </ligand>
</feature>
<comment type="catalytic activity">
    <reaction evidence="11 12">
        <text>ATP + H2O = ADP + phosphate + H(+)</text>
        <dbReference type="Rhea" id="RHEA:13065"/>
        <dbReference type="ChEBI" id="CHEBI:15377"/>
        <dbReference type="ChEBI" id="CHEBI:15378"/>
        <dbReference type="ChEBI" id="CHEBI:30616"/>
        <dbReference type="ChEBI" id="CHEBI:43474"/>
        <dbReference type="ChEBI" id="CHEBI:456216"/>
        <dbReference type="EC" id="5.6.2.4"/>
    </reaction>
</comment>
<dbReference type="InterPro" id="IPR027417">
    <property type="entry name" value="P-loop_NTPase"/>
</dbReference>
<keyword evidence="1 12" id="KW-0639">Primosome</keyword>
<dbReference type="PANTHER" id="PTHR30580">
    <property type="entry name" value="PRIMOSOMAL PROTEIN N"/>
    <property type="match status" value="1"/>
</dbReference>
<comment type="similarity">
    <text evidence="12">Belongs to the helicase family. PriA subfamily.</text>
</comment>
<dbReference type="EMBL" id="CP042243">
    <property type="protein sequence ID" value="QEK11995.1"/>
    <property type="molecule type" value="Genomic_DNA"/>
</dbReference>
<reference evidence="15 16" key="1">
    <citation type="submission" date="2019-07" db="EMBL/GenBank/DDBJ databases">
        <title>Complete genome of Crassaminicella thermophila SY095.</title>
        <authorList>
            <person name="Li X."/>
        </authorList>
    </citation>
    <scope>NUCLEOTIDE SEQUENCE [LARGE SCALE GENOMIC DNA]</scope>
    <source>
        <strain evidence="15 16">SY095</strain>
    </source>
</reference>
<evidence type="ECO:0000256" key="12">
    <source>
        <dbReference type="HAMAP-Rule" id="MF_00983"/>
    </source>
</evidence>
<dbReference type="CDD" id="cd17929">
    <property type="entry name" value="DEXHc_priA"/>
    <property type="match status" value="1"/>
</dbReference>
<protein>
    <recommendedName>
        <fullName evidence="12">Replication restart protein PriA</fullName>
    </recommendedName>
    <alternativeName>
        <fullName evidence="12">ATP-dependent DNA helicase PriA</fullName>
        <ecNumber evidence="12">5.6.2.4</ecNumber>
    </alternativeName>
    <alternativeName>
        <fullName evidence="12">DNA 3'-5' helicase PriA</fullName>
    </alternativeName>
</protein>
<evidence type="ECO:0000256" key="6">
    <source>
        <dbReference type="ARBA" id="ARBA00022806"/>
    </source>
</evidence>
<dbReference type="CDD" id="cd18804">
    <property type="entry name" value="SF2_C_priA"/>
    <property type="match status" value="1"/>
</dbReference>
<evidence type="ECO:0000259" key="14">
    <source>
        <dbReference type="PROSITE" id="PS51194"/>
    </source>
</evidence>
<dbReference type="Proteomes" id="UP000324646">
    <property type="component" value="Chromosome"/>
</dbReference>
<dbReference type="GO" id="GO:0005524">
    <property type="term" value="F:ATP binding"/>
    <property type="evidence" value="ECO:0007669"/>
    <property type="project" value="UniProtKB-UniRule"/>
</dbReference>
<dbReference type="Pfam" id="PF00271">
    <property type="entry name" value="Helicase_C"/>
    <property type="match status" value="1"/>
</dbReference>
<feature type="binding site" evidence="12">
    <location>
        <position position="559"/>
    </location>
    <ligand>
        <name>Zn(2+)</name>
        <dbReference type="ChEBI" id="CHEBI:29105"/>
        <label>2</label>
    </ligand>
</feature>
<keyword evidence="10 12" id="KW-0413">Isomerase</keyword>
<dbReference type="PROSITE" id="PS51194">
    <property type="entry name" value="HELICASE_CTER"/>
    <property type="match status" value="1"/>
</dbReference>
<evidence type="ECO:0000313" key="16">
    <source>
        <dbReference type="Proteomes" id="UP000324646"/>
    </source>
</evidence>
<comment type="cofactor">
    <cofactor evidence="12">
        <name>Zn(2+)</name>
        <dbReference type="ChEBI" id="CHEBI:29105"/>
    </cofactor>
    <text evidence="12">Binds 2 zinc ions per subunit.</text>
</comment>
<dbReference type="KEGG" id="crs:FQB35_06205"/>
<dbReference type="Pfam" id="PF18319">
    <property type="entry name" value="Zn_ribbon_PriA"/>
    <property type="match status" value="1"/>
</dbReference>
<dbReference type="Pfam" id="PF17764">
    <property type="entry name" value="PriA_3primeBD"/>
    <property type="match status" value="1"/>
</dbReference>
<comment type="catalytic activity">
    <reaction evidence="12">
        <text>Couples ATP hydrolysis with the unwinding of duplex DNA by translocating in the 3'-5' direction.</text>
        <dbReference type="EC" id="5.6.2.4"/>
    </reaction>
</comment>
<dbReference type="OrthoDB" id="9759544at2"/>
<dbReference type="Pfam" id="PF00270">
    <property type="entry name" value="DEAD"/>
    <property type="match status" value="1"/>
</dbReference>
<dbReference type="InterPro" id="IPR011545">
    <property type="entry name" value="DEAD/DEAH_box_helicase_dom"/>
</dbReference>
<dbReference type="GO" id="GO:0006269">
    <property type="term" value="P:DNA replication, synthesis of primer"/>
    <property type="evidence" value="ECO:0007669"/>
    <property type="project" value="UniProtKB-KW"/>
</dbReference>
<dbReference type="Gene3D" id="3.40.1440.60">
    <property type="entry name" value="PriA, 3(prime) DNA-binding domain"/>
    <property type="match status" value="1"/>
</dbReference>
<dbReference type="HAMAP" id="MF_00983">
    <property type="entry name" value="PriA"/>
    <property type="match status" value="1"/>
</dbReference>
<keyword evidence="2 12" id="KW-0235">DNA replication</keyword>
<dbReference type="InterPro" id="IPR001650">
    <property type="entry name" value="Helicase_C-like"/>
</dbReference>
<dbReference type="GO" id="GO:0006270">
    <property type="term" value="P:DNA replication initiation"/>
    <property type="evidence" value="ECO:0007669"/>
    <property type="project" value="TreeGrafter"/>
</dbReference>
<dbReference type="InterPro" id="IPR005259">
    <property type="entry name" value="PriA"/>
</dbReference>
<dbReference type="PANTHER" id="PTHR30580:SF0">
    <property type="entry name" value="PRIMOSOMAL PROTEIN N"/>
    <property type="match status" value="1"/>
</dbReference>
<dbReference type="InterPro" id="IPR014001">
    <property type="entry name" value="Helicase_ATP-bd"/>
</dbReference>
<dbReference type="SMART" id="SM00490">
    <property type="entry name" value="HELICc"/>
    <property type="match status" value="1"/>
</dbReference>
<dbReference type="Pfam" id="PF18074">
    <property type="entry name" value="PriA_C"/>
    <property type="match status" value="1"/>
</dbReference>
<dbReference type="SUPFAM" id="SSF52540">
    <property type="entry name" value="P-loop containing nucleoside triphosphate hydrolases"/>
    <property type="match status" value="1"/>
</dbReference>
<evidence type="ECO:0000256" key="4">
    <source>
        <dbReference type="ARBA" id="ARBA00022741"/>
    </source>
</evidence>
<evidence type="ECO:0000256" key="7">
    <source>
        <dbReference type="ARBA" id="ARBA00022833"/>
    </source>
</evidence>
<dbReference type="EC" id="5.6.2.4" evidence="12"/>
<proteinExistence type="inferred from homology"/>
<evidence type="ECO:0000256" key="8">
    <source>
        <dbReference type="ARBA" id="ARBA00022840"/>
    </source>
</evidence>
<dbReference type="GO" id="GO:0006310">
    <property type="term" value="P:DNA recombination"/>
    <property type="evidence" value="ECO:0007669"/>
    <property type="project" value="InterPro"/>
</dbReference>
<feature type="binding site" evidence="12">
    <location>
        <position position="544"/>
    </location>
    <ligand>
        <name>Zn(2+)</name>
        <dbReference type="ChEBI" id="CHEBI:29105"/>
        <label>2</label>
    </ligand>
</feature>
<evidence type="ECO:0000313" key="15">
    <source>
        <dbReference type="EMBL" id="QEK11995.1"/>
    </source>
</evidence>
<dbReference type="GO" id="GO:0008270">
    <property type="term" value="F:zinc ion binding"/>
    <property type="evidence" value="ECO:0007669"/>
    <property type="project" value="UniProtKB-UniRule"/>
</dbReference>
<keyword evidence="9 12" id="KW-0238">DNA-binding</keyword>
<sequence>MSHGGNSMEKIEFVKVIVNNKSKKTDMEYTYRVPKVLEDKINLGSRVIIPFGKGNKLIEGFVVDIVNLVDIDNDKIKYINEIVDDTILSKELIGLCRWMKEKYMCRFIDAIQCITPTGASLKSKRTITLCNNVKEQFLYNYKLSDKQNELIKILLERKSVTEDFLKRYLGYKDINRLIKSLEEKNIVTVRDSLKSNVNKTFEKIIKLSDREDLSFLINKLSKRAKKQREILMYLSKHNQVEWSKLRKQMDVATNTINSLASKGLIEIIMVQKRREPYEYMRISSTEPLTLTKEQSNAIDQIIPYIYQNTYKPFLIHGVTGSGKTEVYMQLIDKILKQSKEAIVLVPEIALTSQMIERFKGRFGDVVAVLHSRLSLGERYDEWNRIKKGEVKIVIGARSAVFAPFRNLGMIIIDEEHEYTYKSEYSPKYHAIDVAKYRCQMNNAVLLLGSATPSIESYMKAEKGEYCKIQMMSRFNNNPLPKIEIVDMRNELNKGNKSIFSESLYNGIKENLNKEEQIILFLNRRGYSTFISCRNCGYVVKCPHCEISLTYHVNSNDVSCHYCGFTRNPPTICPECRSKYIKYFGVGTEKIENLTKKYFPKAKVARLDLDTTSKKGVMDRTLDEFKKGKIDILIGTQMIAKGLDFPNVTLVGVIAADTNLNLPDFRAGEKTFQLITQVAGRAGRGNKIGRVIVQTYEPEHFAIKTSKNHDYISFYKQEIMLREEFIYPPYSNLINIIFSGKKENDVIKAANCFANIMKEKLMEYKIKCNETILGPHPAPLSKIKQKYRWQMIIKSKPVDQNKIKGIINYIRFESNENYFFKNINISVDIDPYSML</sequence>
<dbReference type="GO" id="GO:0016887">
    <property type="term" value="F:ATP hydrolysis activity"/>
    <property type="evidence" value="ECO:0007669"/>
    <property type="project" value="RHEA"/>
</dbReference>
<dbReference type="Gene3D" id="3.40.50.300">
    <property type="entry name" value="P-loop containing nucleotide triphosphate hydrolases"/>
    <property type="match status" value="2"/>
</dbReference>
<evidence type="ECO:0000259" key="13">
    <source>
        <dbReference type="PROSITE" id="PS51192"/>
    </source>
</evidence>
<organism evidence="15 16">
    <name type="scientific">Crassaminicella thermophila</name>
    <dbReference type="NCBI Taxonomy" id="2599308"/>
    <lineage>
        <taxon>Bacteria</taxon>
        <taxon>Bacillati</taxon>
        <taxon>Bacillota</taxon>
        <taxon>Clostridia</taxon>
        <taxon>Eubacteriales</taxon>
        <taxon>Clostridiaceae</taxon>
        <taxon>Crassaminicella</taxon>
    </lineage>
</organism>
<dbReference type="SMART" id="SM00487">
    <property type="entry name" value="DEXDc"/>
    <property type="match status" value="1"/>
</dbReference>
<dbReference type="GO" id="GO:0003677">
    <property type="term" value="F:DNA binding"/>
    <property type="evidence" value="ECO:0007669"/>
    <property type="project" value="UniProtKB-UniRule"/>
</dbReference>
<dbReference type="PROSITE" id="PS51192">
    <property type="entry name" value="HELICASE_ATP_BIND_1"/>
    <property type="match status" value="1"/>
</dbReference>
<dbReference type="AlphaFoldDB" id="A0A5C0SBK7"/>
<dbReference type="InterPro" id="IPR040498">
    <property type="entry name" value="PriA_CRR"/>
</dbReference>
<evidence type="ECO:0000256" key="5">
    <source>
        <dbReference type="ARBA" id="ARBA00022801"/>
    </source>
</evidence>
<evidence type="ECO:0000256" key="1">
    <source>
        <dbReference type="ARBA" id="ARBA00022515"/>
    </source>
</evidence>
<feature type="binding site" evidence="12">
    <location>
        <position position="572"/>
    </location>
    <ligand>
        <name>Zn(2+)</name>
        <dbReference type="ChEBI" id="CHEBI:29105"/>
        <label>1</label>
    </ligand>
</feature>
<gene>
    <name evidence="12 15" type="primary">priA</name>
    <name evidence="15" type="ORF">FQB35_06205</name>
</gene>
<name>A0A5C0SBK7_CRATE</name>
<feature type="binding site" evidence="12">
    <location>
        <position position="541"/>
    </location>
    <ligand>
        <name>Zn(2+)</name>
        <dbReference type="ChEBI" id="CHEBI:29105"/>
        <label>2</label>
    </ligand>
</feature>
<feature type="domain" description="Helicase C-terminal" evidence="14">
    <location>
        <begin position="567"/>
        <end position="733"/>
    </location>
</feature>
<keyword evidence="16" id="KW-1185">Reference proteome</keyword>
<dbReference type="GO" id="GO:1990077">
    <property type="term" value="C:primosome complex"/>
    <property type="evidence" value="ECO:0007669"/>
    <property type="project" value="UniProtKB-UniRule"/>
</dbReference>
<keyword evidence="5 12" id="KW-0378">Hydrolase</keyword>
<dbReference type="InterPro" id="IPR041222">
    <property type="entry name" value="PriA_3primeBD"/>
</dbReference>
<evidence type="ECO:0000256" key="11">
    <source>
        <dbReference type="ARBA" id="ARBA00048988"/>
    </source>
</evidence>
<dbReference type="InterPro" id="IPR042115">
    <property type="entry name" value="PriA_3primeBD_sf"/>
</dbReference>
<dbReference type="InterPro" id="IPR041236">
    <property type="entry name" value="PriA_C"/>
</dbReference>
<keyword evidence="7 12" id="KW-0862">Zinc</keyword>
<feature type="binding site" evidence="12">
    <location>
        <position position="535"/>
    </location>
    <ligand>
        <name>Zn(2+)</name>
        <dbReference type="ChEBI" id="CHEBI:29105"/>
        <label>1</label>
    </ligand>
</feature>
<comment type="function">
    <text evidence="12">Initiates the restart of stalled replication forks, which reloads the replicative helicase on sites other than the origin of replication. Recognizes and binds to abandoned replication forks and remodels them to uncover a helicase loading site. Promotes assembly of the primosome at these replication forks.</text>
</comment>
<keyword evidence="3 12" id="KW-0479">Metal-binding</keyword>
<dbReference type="FunFam" id="3.40.50.300:FF:000489">
    <property type="entry name" value="Primosome assembly protein PriA"/>
    <property type="match status" value="1"/>
</dbReference>
<keyword evidence="4 12" id="KW-0547">Nucleotide-binding</keyword>
<feature type="binding site" evidence="12">
    <location>
        <position position="562"/>
    </location>
    <ligand>
        <name>Zn(2+)</name>
        <dbReference type="ChEBI" id="CHEBI:29105"/>
        <label>2</label>
    </ligand>
</feature>
<dbReference type="NCBIfam" id="TIGR00595">
    <property type="entry name" value="priA"/>
    <property type="match status" value="1"/>
</dbReference>
<dbReference type="GO" id="GO:0006302">
    <property type="term" value="P:double-strand break repair"/>
    <property type="evidence" value="ECO:0007669"/>
    <property type="project" value="InterPro"/>
</dbReference>
<evidence type="ECO:0000256" key="10">
    <source>
        <dbReference type="ARBA" id="ARBA00023235"/>
    </source>
</evidence>
<evidence type="ECO:0000256" key="9">
    <source>
        <dbReference type="ARBA" id="ARBA00023125"/>
    </source>
</evidence>
<feature type="binding site" evidence="12">
    <location>
        <position position="532"/>
    </location>
    <ligand>
        <name>Zn(2+)</name>
        <dbReference type="ChEBI" id="CHEBI:29105"/>
        <label>1</label>
    </ligand>
</feature>
<dbReference type="NCBIfam" id="NF004066">
    <property type="entry name" value="PRK05580.1-3"/>
    <property type="match status" value="1"/>
</dbReference>
<feature type="domain" description="Helicase ATP-binding" evidence="13">
    <location>
        <begin position="304"/>
        <end position="470"/>
    </location>
</feature>
<dbReference type="GO" id="GO:0043138">
    <property type="term" value="F:3'-5' DNA helicase activity"/>
    <property type="evidence" value="ECO:0007669"/>
    <property type="project" value="UniProtKB-EC"/>
</dbReference>
<evidence type="ECO:0000256" key="3">
    <source>
        <dbReference type="ARBA" id="ARBA00022723"/>
    </source>
</evidence>